<feature type="transmembrane region" description="Helical" evidence="6">
    <location>
        <begin position="59"/>
        <end position="81"/>
    </location>
</feature>
<keyword evidence="3 6" id="KW-0812">Transmembrane</keyword>
<dbReference type="GO" id="GO:0022857">
    <property type="term" value="F:transmembrane transporter activity"/>
    <property type="evidence" value="ECO:0007669"/>
    <property type="project" value="InterPro"/>
</dbReference>
<feature type="transmembrane region" description="Helical" evidence="6">
    <location>
        <begin position="6"/>
        <end position="26"/>
    </location>
</feature>
<dbReference type="Proteomes" id="UP000019591">
    <property type="component" value="Chromosome"/>
</dbReference>
<dbReference type="PANTHER" id="PTHR43370">
    <property type="entry name" value="SUGAR ABC TRANSPORTER INTEGRAL MEMBRANE PROTEIN-RELATED"/>
    <property type="match status" value="1"/>
</dbReference>
<dbReference type="KEGG" id="eac:EAL2_c15470"/>
<sequence>MALISFLSAAVQAGMPLLFATVGEIITEKSGNLNLGVEGLMLLGAVAGFQVGLITANPFLAVMGALLAGAAGALVFAFLTVTLRANQVVTGLSLTILGTGVASFTGQSLMGQVVPEGISKFFAAVNIPLLGSIPFIGPVLFQQSIFVYMGFIVAIAAGVYFYKTRLGLNLRVVGENPAAADASGINVTLYKYVHIIVGGALCALGGAYLSLVYIPSWQENVTSGRGWIAVALVIFSMWNPYKAMLSAIFFGGLDIVGFRIQKFDIAVSQYMIDMLPYIATIIVLIAVSAKKSKENMAPQSLGEPYFREDR</sequence>
<feature type="transmembrane region" description="Helical" evidence="6">
    <location>
        <begin position="145"/>
        <end position="162"/>
    </location>
</feature>
<feature type="transmembrane region" description="Helical" evidence="6">
    <location>
        <begin position="121"/>
        <end position="140"/>
    </location>
</feature>
<feature type="transmembrane region" description="Helical" evidence="6">
    <location>
        <begin position="270"/>
        <end position="289"/>
    </location>
</feature>
<protein>
    <submittedName>
        <fullName evidence="7">Nucleoside ABC transporter membrane protein</fullName>
    </submittedName>
</protein>
<name>W8TKV3_PEPAC</name>
<evidence type="ECO:0000256" key="1">
    <source>
        <dbReference type="ARBA" id="ARBA00004651"/>
    </source>
</evidence>
<accession>W8TKV3</accession>
<dbReference type="OrthoDB" id="9792579at2"/>
<evidence type="ECO:0000256" key="5">
    <source>
        <dbReference type="ARBA" id="ARBA00023136"/>
    </source>
</evidence>
<feature type="transmembrane region" description="Helical" evidence="6">
    <location>
        <begin position="192"/>
        <end position="214"/>
    </location>
</feature>
<feature type="transmembrane region" description="Helical" evidence="6">
    <location>
        <begin position="88"/>
        <end position="109"/>
    </location>
</feature>
<gene>
    <name evidence="7" type="ORF">EAL2_c15470</name>
</gene>
<dbReference type="Pfam" id="PF02653">
    <property type="entry name" value="BPD_transp_2"/>
    <property type="match status" value="1"/>
</dbReference>
<keyword evidence="4 6" id="KW-1133">Transmembrane helix</keyword>
<dbReference type="AlphaFoldDB" id="W8TKV3"/>
<evidence type="ECO:0000256" key="4">
    <source>
        <dbReference type="ARBA" id="ARBA00022989"/>
    </source>
</evidence>
<dbReference type="HOGENOM" id="CLU_040769_1_1_9"/>
<reference evidence="7 8" key="1">
    <citation type="journal article" date="2014" name="Genome Announc.">
        <title>Complete Genome Sequence of Amino Acid-Utilizing Eubacterium acidaminophilum al-2 (DSM 3953).</title>
        <authorList>
            <person name="Poehlein A."/>
            <person name="Andreesen J.R."/>
            <person name="Daniel R."/>
        </authorList>
    </citation>
    <scope>NUCLEOTIDE SEQUENCE [LARGE SCALE GENOMIC DNA]</scope>
    <source>
        <strain evidence="7 8">DSM 3953</strain>
    </source>
</reference>
<dbReference type="InterPro" id="IPR001851">
    <property type="entry name" value="ABC_transp_permease"/>
</dbReference>
<dbReference type="PATRIC" id="fig|1286171.3.peg.1497"/>
<organism evidence="7 8">
    <name type="scientific">Peptoclostridium acidaminophilum DSM 3953</name>
    <dbReference type="NCBI Taxonomy" id="1286171"/>
    <lineage>
        <taxon>Bacteria</taxon>
        <taxon>Bacillati</taxon>
        <taxon>Bacillota</taxon>
        <taxon>Clostridia</taxon>
        <taxon>Peptostreptococcales</taxon>
        <taxon>Peptoclostridiaceae</taxon>
        <taxon>Peptoclostridium</taxon>
    </lineage>
</organism>
<dbReference type="EMBL" id="CP007452">
    <property type="protein sequence ID" value="AHM56842.1"/>
    <property type="molecule type" value="Genomic_DNA"/>
</dbReference>
<evidence type="ECO:0000313" key="8">
    <source>
        <dbReference type="Proteomes" id="UP000019591"/>
    </source>
</evidence>
<dbReference type="PANTHER" id="PTHR43370:SF2">
    <property type="entry name" value="ABC TRANSPORTER PERMEASE PROTEIN"/>
    <property type="match status" value="1"/>
</dbReference>
<comment type="subcellular location">
    <subcellularLocation>
        <location evidence="1">Cell membrane</location>
        <topology evidence="1">Multi-pass membrane protein</topology>
    </subcellularLocation>
</comment>
<evidence type="ECO:0000313" key="7">
    <source>
        <dbReference type="EMBL" id="AHM56842.1"/>
    </source>
</evidence>
<dbReference type="RefSeq" id="WP_025435821.1">
    <property type="nucleotide sequence ID" value="NZ_CP007452.1"/>
</dbReference>
<dbReference type="eggNOG" id="COG1079">
    <property type="taxonomic scope" value="Bacteria"/>
</dbReference>
<evidence type="ECO:0000256" key="2">
    <source>
        <dbReference type="ARBA" id="ARBA00022475"/>
    </source>
</evidence>
<dbReference type="STRING" id="1286171.EAL2_c15470"/>
<keyword evidence="5 6" id="KW-0472">Membrane</keyword>
<keyword evidence="8" id="KW-1185">Reference proteome</keyword>
<evidence type="ECO:0000256" key="3">
    <source>
        <dbReference type="ARBA" id="ARBA00022692"/>
    </source>
</evidence>
<feature type="transmembrane region" description="Helical" evidence="6">
    <location>
        <begin position="33"/>
        <end position="53"/>
    </location>
</feature>
<feature type="transmembrane region" description="Helical" evidence="6">
    <location>
        <begin position="226"/>
        <end position="250"/>
    </location>
</feature>
<dbReference type="GO" id="GO:0005886">
    <property type="term" value="C:plasma membrane"/>
    <property type="evidence" value="ECO:0007669"/>
    <property type="project" value="UniProtKB-SubCell"/>
</dbReference>
<proteinExistence type="predicted"/>
<keyword evidence="2" id="KW-1003">Cell membrane</keyword>
<dbReference type="CDD" id="cd06580">
    <property type="entry name" value="TM_PBP1_transp_TpRbsC_like"/>
    <property type="match status" value="1"/>
</dbReference>
<evidence type="ECO:0000256" key="6">
    <source>
        <dbReference type="SAM" id="Phobius"/>
    </source>
</evidence>